<dbReference type="SUPFAM" id="SSF48452">
    <property type="entry name" value="TPR-like"/>
    <property type="match status" value="1"/>
</dbReference>
<dbReference type="GO" id="GO:0060090">
    <property type="term" value="F:molecular adaptor activity"/>
    <property type="evidence" value="ECO:0007669"/>
    <property type="project" value="TreeGrafter"/>
</dbReference>
<keyword evidence="6" id="KW-1185">Reference proteome</keyword>
<evidence type="ECO:0000313" key="5">
    <source>
        <dbReference type="EMBL" id="PPQ64321.1"/>
    </source>
</evidence>
<dbReference type="GO" id="GO:0016020">
    <property type="term" value="C:membrane"/>
    <property type="evidence" value="ECO:0007669"/>
    <property type="project" value="TreeGrafter"/>
</dbReference>
<dbReference type="PANTHER" id="PTHR45831:SF5">
    <property type="entry name" value="STI1 DOMAIN-CONTAINING PROTEIN"/>
    <property type="match status" value="1"/>
</dbReference>
<dbReference type="PROSITE" id="PS50005">
    <property type="entry name" value="TPR"/>
    <property type="match status" value="1"/>
</dbReference>
<feature type="region of interest" description="Disordered" evidence="4">
    <location>
        <begin position="133"/>
        <end position="157"/>
    </location>
</feature>
<name>A0A409VBG0_9AGAR</name>
<accession>A0A409VBG0</accession>
<proteinExistence type="predicted"/>
<dbReference type="Proteomes" id="UP000284706">
    <property type="component" value="Unassembled WGS sequence"/>
</dbReference>
<evidence type="ECO:0000256" key="2">
    <source>
        <dbReference type="ARBA" id="ARBA00022803"/>
    </source>
</evidence>
<dbReference type="InterPro" id="IPR019734">
    <property type="entry name" value="TPR_rpt"/>
</dbReference>
<reference evidence="5 6" key="1">
    <citation type="journal article" date="2018" name="Evol. Lett.">
        <title>Horizontal gene cluster transfer increased hallucinogenic mushroom diversity.</title>
        <authorList>
            <person name="Reynolds H.T."/>
            <person name="Vijayakumar V."/>
            <person name="Gluck-Thaler E."/>
            <person name="Korotkin H.B."/>
            <person name="Matheny P.B."/>
            <person name="Slot J.C."/>
        </authorList>
    </citation>
    <scope>NUCLEOTIDE SEQUENCE [LARGE SCALE GENOMIC DNA]</scope>
    <source>
        <strain evidence="5 6">SRW20</strain>
    </source>
</reference>
<gene>
    <name evidence="5" type="ORF">CVT26_002204</name>
</gene>
<sequence>MSPTARACALNQHAERLKAQGNDFHQKGQFKAAYRKYSEAIKEDPKNAVYYANRAASSLAMKDISTYLARQRNLTPHMPKHGADAVVQNSGGKALAQWTKSIDAWKKALECLPPTGDQDTESDRKLRVQFEEGLRKAEDKSKEPPIDPSRLSEGKVGDMPWDHALALEKDLIAQKKLSSEYKEGVDAMKCLQQKPINGQLTWLGKPDVSHDLVALAIVGISNGVMRDPRVFHIDSSDWIEKYNRQVMFSAQAHKAWNMGGAKTVMESAPARLKNEGWSSVRPALSTTIRAWLMCGLMAKSTGKLLVSLEYYGRVIDVLDWGRRVWHNVPKDDRGAIFQPTFLRGVKRMRLSTLSECIGSKVPGCQYTKKDLAEWCHDLISETEANPPTGEFEVDAGFLLSFWIYPKAEALSLLGWCHMQLGLSAESAPAAMSEFALSAKYYIQSADTYPDDEEQVPMFLKVATEAYWFQGKPLKDIIPLIIRIEEVLPGVLRLWGKSPSFKAEESHLHQVLEWAEDVQNGLADGRFTVEDVVKPKEIVSTRIYIFTSAHRTPHEEKSRQMEDWSRNLYLILEMNIGKCV</sequence>
<dbReference type="InParanoid" id="A0A409VBG0"/>
<dbReference type="AlphaFoldDB" id="A0A409VBG0"/>
<organism evidence="5 6">
    <name type="scientific">Gymnopilus dilepis</name>
    <dbReference type="NCBI Taxonomy" id="231916"/>
    <lineage>
        <taxon>Eukaryota</taxon>
        <taxon>Fungi</taxon>
        <taxon>Dikarya</taxon>
        <taxon>Basidiomycota</taxon>
        <taxon>Agaricomycotina</taxon>
        <taxon>Agaricomycetes</taxon>
        <taxon>Agaricomycetidae</taxon>
        <taxon>Agaricales</taxon>
        <taxon>Agaricineae</taxon>
        <taxon>Hymenogastraceae</taxon>
        <taxon>Gymnopilus</taxon>
    </lineage>
</organism>
<dbReference type="EMBL" id="NHYE01005668">
    <property type="protein sequence ID" value="PPQ64321.1"/>
    <property type="molecule type" value="Genomic_DNA"/>
</dbReference>
<feature type="compositionally biased region" description="Basic and acidic residues" evidence="4">
    <location>
        <begin position="133"/>
        <end position="156"/>
    </location>
</feature>
<keyword evidence="1" id="KW-0677">Repeat</keyword>
<evidence type="ECO:0000313" key="6">
    <source>
        <dbReference type="Proteomes" id="UP000284706"/>
    </source>
</evidence>
<dbReference type="InterPro" id="IPR047150">
    <property type="entry name" value="SGT"/>
</dbReference>
<keyword evidence="2 3" id="KW-0802">TPR repeat</keyword>
<dbReference type="Gene3D" id="1.25.40.10">
    <property type="entry name" value="Tetratricopeptide repeat domain"/>
    <property type="match status" value="1"/>
</dbReference>
<evidence type="ECO:0000256" key="1">
    <source>
        <dbReference type="ARBA" id="ARBA00022737"/>
    </source>
</evidence>
<dbReference type="OrthoDB" id="2423701at2759"/>
<dbReference type="GO" id="GO:0006620">
    <property type="term" value="P:post-translational protein targeting to endoplasmic reticulum membrane"/>
    <property type="evidence" value="ECO:0007669"/>
    <property type="project" value="TreeGrafter"/>
</dbReference>
<comment type="caution">
    <text evidence="5">The sequence shown here is derived from an EMBL/GenBank/DDBJ whole genome shotgun (WGS) entry which is preliminary data.</text>
</comment>
<dbReference type="PANTHER" id="PTHR45831">
    <property type="entry name" value="LD24721P"/>
    <property type="match status" value="1"/>
</dbReference>
<protein>
    <submittedName>
        <fullName evidence="5">Uncharacterized protein</fullName>
    </submittedName>
</protein>
<evidence type="ECO:0000256" key="4">
    <source>
        <dbReference type="SAM" id="MobiDB-lite"/>
    </source>
</evidence>
<evidence type="ECO:0000256" key="3">
    <source>
        <dbReference type="PROSITE-ProRule" id="PRU00339"/>
    </source>
</evidence>
<dbReference type="GO" id="GO:0072380">
    <property type="term" value="C:TRC complex"/>
    <property type="evidence" value="ECO:0007669"/>
    <property type="project" value="TreeGrafter"/>
</dbReference>
<dbReference type="InterPro" id="IPR011990">
    <property type="entry name" value="TPR-like_helical_dom_sf"/>
</dbReference>
<dbReference type="STRING" id="231916.A0A409VBG0"/>
<feature type="repeat" description="TPR" evidence="3">
    <location>
        <begin position="14"/>
        <end position="47"/>
    </location>
</feature>